<dbReference type="NCBIfam" id="NF002563">
    <property type="entry name" value="PRK02186.1"/>
    <property type="match status" value="1"/>
</dbReference>
<reference evidence="8 9" key="1">
    <citation type="submission" date="2019-01" db="EMBL/GenBank/DDBJ databases">
        <title>Genome sequence of Salinicola endophyticus REST5.</title>
        <authorList>
            <person name="Nascimento F.X."/>
        </authorList>
    </citation>
    <scope>NUCLEOTIDE SEQUENCE [LARGE SCALE GENOMIC DNA]</scope>
    <source>
        <strain evidence="8 9">REST5</strain>
    </source>
</reference>
<dbReference type="Gene3D" id="3.30.470.20">
    <property type="entry name" value="ATP-grasp fold, B domain"/>
    <property type="match status" value="1"/>
</dbReference>
<dbReference type="InterPro" id="IPR024083">
    <property type="entry name" value="Fumarase/histidase_N"/>
</dbReference>
<feature type="domain" description="ATP-grasp" evidence="7">
    <location>
        <begin position="111"/>
        <end position="291"/>
    </location>
</feature>
<evidence type="ECO:0000256" key="4">
    <source>
        <dbReference type="ARBA" id="ARBA00012338"/>
    </source>
</evidence>
<evidence type="ECO:0000259" key="7">
    <source>
        <dbReference type="PROSITE" id="PS50975"/>
    </source>
</evidence>
<comment type="similarity">
    <text evidence="3">In the N-terminal section; belongs to the lyase 1 family. Argininosuccinate lyase subfamily.</text>
</comment>
<keyword evidence="5" id="KW-0028">Amino-acid biosynthesis</keyword>
<dbReference type="SUPFAM" id="SSF56059">
    <property type="entry name" value="Glutathione synthetase ATP-binding domain-like"/>
    <property type="match status" value="1"/>
</dbReference>
<proteinExistence type="inferred from homology"/>
<keyword evidence="9" id="KW-1185">Reference proteome</keyword>
<dbReference type="InterPro" id="IPR003806">
    <property type="entry name" value="ATP-grasp_PylC-type"/>
</dbReference>
<comment type="pathway">
    <text evidence="2">Amino-acid biosynthesis; L-arginine biosynthesis; L-arginine from L-ornithine and carbamoyl phosphate: step 3/3.</text>
</comment>
<dbReference type="InterPro" id="IPR011761">
    <property type="entry name" value="ATP-grasp"/>
</dbReference>
<protein>
    <recommendedName>
        <fullName evidence="4">argininosuccinate lyase</fullName>
        <ecNumber evidence="4">4.3.2.1</ecNumber>
    </recommendedName>
</protein>
<sequence length="855" mass="94170">MAIIYIESNTTGFGEALLTASLPYDDVYFLLRDPSKYAFLNKLDPRIHIKICDTSSIDAVADEISHIDDVRYVTSTSDGYIQIASEVTERLVLIGNSPSSVNLCRDKFSLQSVLRDYGIKYPVTREIQKPNDLKGLDYPVIVKPRQGTGSTGVRFIESCDQMPQLTEGSWILQQFAPGTEFSIETFTDDQGHHLLAVTRKFVTKPPHFLELAHVLPLELDDTTHRRITETAIRALDAVGYTFGPAHTELKIHGDSVTVIEINARLAGGMIPRLMEHAYGWSVVDLYIRSYLSGRCQFNIPKPYLTTAVSFIVPEVDRPYLGVEFSAECFESGEFHTSGRNKGKFDFSDRAGYVIATGTHGMAALRSSLRSRKCSRVLYTDTHETQVDAKDIYEIVNQKSGPPRFGKLTSNLLTIEKAHLLMLRSQGVIKSGQFCDLKEAVLALEYNPELLEEHHSGRGDYFDYEQYVISRCGRNTGGMIQAARSRNDINATHLLLSVKEVINAVVERVIILEETLASRASETLDVPLPIYSQYQTAMPGTAGHYMAAQGEILLDSLDPLIAMRDELERSPLGACAGAGTSFNTDSQYTARLLGFKSGPTNSLSAITDKNPALRCASLMTILSGDINRIASDLQLWSMREIAFITLPKGMYGGSSNMPQKRNPYLLEWLRLHHDLNVGHLTGAFSSLTHIPTGNSYQASRIAVEIVAEIAEKLLDMLDVLTYAIEGLCIDTIRTVRAVKHGNACATIVAESLVQQGKSSFRDAHTAVGTVLLSGGGNKDSLSTAAANLLTELESEADGAQAYERLVGGGGPAKDNTQAAVTSLSGRLRAVARHQLAFRARENSNKRDLDNRFRRTN</sequence>
<evidence type="ECO:0000256" key="6">
    <source>
        <dbReference type="PROSITE-ProRule" id="PRU00409"/>
    </source>
</evidence>
<dbReference type="InterPro" id="IPR000362">
    <property type="entry name" value="Fumarate_lyase_fam"/>
</dbReference>
<dbReference type="PROSITE" id="PS00163">
    <property type="entry name" value="FUMARATE_LYASES"/>
    <property type="match status" value="1"/>
</dbReference>
<comment type="catalytic activity">
    <reaction evidence="1">
        <text>2-(N(omega)-L-arginino)succinate = fumarate + L-arginine</text>
        <dbReference type="Rhea" id="RHEA:24020"/>
        <dbReference type="ChEBI" id="CHEBI:29806"/>
        <dbReference type="ChEBI" id="CHEBI:32682"/>
        <dbReference type="ChEBI" id="CHEBI:57472"/>
        <dbReference type="EC" id="4.3.2.1"/>
    </reaction>
</comment>
<dbReference type="InterPro" id="IPR009049">
    <property type="entry name" value="Argininosuccinate_lyase"/>
</dbReference>
<gene>
    <name evidence="8" type="ORF">EVC62_11440</name>
</gene>
<dbReference type="Pfam" id="PF00206">
    <property type="entry name" value="Lyase_1"/>
    <property type="match status" value="1"/>
</dbReference>
<dbReference type="PROSITE" id="PS50975">
    <property type="entry name" value="ATP_GRASP"/>
    <property type="match status" value="1"/>
</dbReference>
<evidence type="ECO:0000256" key="5">
    <source>
        <dbReference type="ARBA" id="ARBA00022571"/>
    </source>
</evidence>
<dbReference type="EMBL" id="CP035631">
    <property type="protein sequence ID" value="WFF42067.1"/>
    <property type="molecule type" value="Genomic_DNA"/>
</dbReference>
<keyword evidence="6" id="KW-0067">ATP-binding</keyword>
<evidence type="ECO:0000256" key="2">
    <source>
        <dbReference type="ARBA" id="ARBA00004941"/>
    </source>
</evidence>
<dbReference type="Pfam" id="PF02655">
    <property type="entry name" value="ATP-grasp_3"/>
    <property type="match status" value="1"/>
</dbReference>
<dbReference type="Gene3D" id="1.10.40.30">
    <property type="entry name" value="Fumarase/aspartase (C-terminal domain)"/>
    <property type="match status" value="1"/>
</dbReference>
<name>A0ABY8FHH9_9GAMM</name>
<dbReference type="PRINTS" id="PR00149">
    <property type="entry name" value="FUMRATELYASE"/>
</dbReference>
<dbReference type="InterPro" id="IPR020557">
    <property type="entry name" value="Fumarate_lyase_CS"/>
</dbReference>
<evidence type="ECO:0000313" key="8">
    <source>
        <dbReference type="EMBL" id="WFF42067.1"/>
    </source>
</evidence>
<dbReference type="RefSeq" id="WP_282234915.1">
    <property type="nucleotide sequence ID" value="NZ_CP035631.1"/>
</dbReference>
<dbReference type="InterPro" id="IPR008948">
    <property type="entry name" value="L-Aspartase-like"/>
</dbReference>
<dbReference type="SUPFAM" id="SSF48557">
    <property type="entry name" value="L-aspartase-like"/>
    <property type="match status" value="1"/>
</dbReference>
<organism evidence="8 9">
    <name type="scientific">Salinicola endophyticus</name>
    <dbReference type="NCBI Taxonomy" id="1949083"/>
    <lineage>
        <taxon>Bacteria</taxon>
        <taxon>Pseudomonadati</taxon>
        <taxon>Pseudomonadota</taxon>
        <taxon>Gammaproteobacteria</taxon>
        <taxon>Oceanospirillales</taxon>
        <taxon>Halomonadaceae</taxon>
        <taxon>Salinicola</taxon>
    </lineage>
</organism>
<evidence type="ECO:0000256" key="3">
    <source>
        <dbReference type="ARBA" id="ARBA00005552"/>
    </source>
</evidence>
<dbReference type="InterPro" id="IPR022761">
    <property type="entry name" value="Fumarate_lyase_N"/>
</dbReference>
<keyword evidence="6" id="KW-0547">Nucleotide-binding</keyword>
<dbReference type="Gene3D" id="1.20.200.10">
    <property type="entry name" value="Fumarase/aspartase (Central domain)"/>
    <property type="match status" value="1"/>
</dbReference>
<dbReference type="PANTHER" id="PTHR43814:SF1">
    <property type="entry name" value="ARGININOSUCCINATE LYASE"/>
    <property type="match status" value="1"/>
</dbReference>
<dbReference type="Gene3D" id="1.10.275.10">
    <property type="entry name" value="Fumarase/aspartase (N-terminal domain)"/>
    <property type="match status" value="1"/>
</dbReference>
<dbReference type="PRINTS" id="PR00145">
    <property type="entry name" value="ARGSUCLYASE"/>
</dbReference>
<keyword evidence="5" id="KW-0055">Arginine biosynthesis</keyword>
<accession>A0ABY8FHH9</accession>
<dbReference type="Proteomes" id="UP001321526">
    <property type="component" value="Chromosome"/>
</dbReference>
<evidence type="ECO:0000313" key="9">
    <source>
        <dbReference type="Proteomes" id="UP001321526"/>
    </source>
</evidence>
<dbReference type="EC" id="4.3.2.1" evidence="4"/>
<evidence type="ECO:0000256" key="1">
    <source>
        <dbReference type="ARBA" id="ARBA00000985"/>
    </source>
</evidence>
<dbReference type="PANTHER" id="PTHR43814">
    <property type="entry name" value="ARGININOSUCCINATE LYASE"/>
    <property type="match status" value="1"/>
</dbReference>